<keyword evidence="5" id="KW-0175">Coiled coil</keyword>
<comment type="similarity">
    <text evidence="2">Belongs to the transposase 22 family.</text>
</comment>
<feature type="compositionally biased region" description="Basic and acidic residues" evidence="6">
    <location>
        <begin position="87"/>
        <end position="110"/>
    </location>
</feature>
<dbReference type="InterPro" id="IPR004244">
    <property type="entry name" value="Transposase_22"/>
</dbReference>
<dbReference type="InterPro" id="IPR042566">
    <property type="entry name" value="L1_C"/>
</dbReference>
<feature type="region of interest" description="Disordered" evidence="6">
    <location>
        <begin position="308"/>
        <end position="378"/>
    </location>
</feature>
<organism evidence="9">
    <name type="scientific">Castor canadensis</name>
    <name type="common">American beaver</name>
    <dbReference type="NCBI Taxonomy" id="51338"/>
    <lineage>
        <taxon>Eukaryota</taxon>
        <taxon>Metazoa</taxon>
        <taxon>Chordata</taxon>
        <taxon>Craniata</taxon>
        <taxon>Vertebrata</taxon>
        <taxon>Euteleostomi</taxon>
        <taxon>Mammalia</taxon>
        <taxon>Eutheria</taxon>
        <taxon>Euarchontoglires</taxon>
        <taxon>Glires</taxon>
        <taxon>Rodentia</taxon>
        <taxon>Castorimorpha</taxon>
        <taxon>Castoridae</taxon>
        <taxon>Castor</taxon>
    </lineage>
</organism>
<name>A0A8C0W8Z5_CASCN</name>
<feature type="compositionally biased region" description="Basic and acidic residues" evidence="6">
    <location>
        <begin position="308"/>
        <end position="318"/>
    </location>
</feature>
<feature type="compositionally biased region" description="Acidic residues" evidence="6">
    <location>
        <begin position="319"/>
        <end position="378"/>
    </location>
</feature>
<evidence type="ECO:0000256" key="2">
    <source>
        <dbReference type="ARBA" id="ARBA00061640"/>
    </source>
</evidence>
<evidence type="ECO:0000256" key="6">
    <source>
        <dbReference type="SAM" id="MobiDB-lite"/>
    </source>
</evidence>
<dbReference type="InterPro" id="IPR043636">
    <property type="entry name" value="L1_RRM_dom"/>
</dbReference>
<feature type="domain" description="L1 transposable element dsRBD-like" evidence="8">
    <location>
        <begin position="742"/>
        <end position="803"/>
    </location>
</feature>
<accession>A0A8C0W8Z5</accession>
<evidence type="ECO:0000256" key="4">
    <source>
        <dbReference type="ARBA" id="ARBA00080263"/>
    </source>
</evidence>
<proteinExistence type="inferred from homology"/>
<dbReference type="Pfam" id="PF17490">
    <property type="entry name" value="Tnp_22_dsRBD"/>
    <property type="match status" value="2"/>
</dbReference>
<sequence>VVHLKMAKEQENISDTEIKQLAEIDREIDSILDLKYKDISATIRKKLKVLAEMQDLMFEDIRETLKNDLKEMLEVIPSVKNSKNSTSRKESQEVKDLTSQKIELAEKPEGKNSKIDEDIENFTFNGKKINALDNEQVKEMEEEEYLHNIKNQEKVLTASKEEKTLADEGATLRLAADFSSATLSVNKQWGDIFNILRENGFEPKLQCKVQLTLQYDGETKMFSDLQSLSKFTTQKSVMKELLKDVLPQNEKKCQGGRRYEIEEKVGKSLVDSKHEAGGTTNDGLSFLFIKEVRVCRPEVKNLEIQEKEASEWKEKEAPMLEEQEPSGLEGEETSETEEEDGEETIEMEEEEGEEASGLEEEEEEEGEETSGEEEEGEEISVIHEEWDTTFQHLTVVDTKLGSEEITRDDLEINLIDLVVDSESEEEEEIGMTKTTSQTKKKQTLYELKEIAFSYLIWDSEKKKLVKRHMVNKTQEKVKTPIPRNQGIGTPCLTLYLASPTKSLEISNGENKKHSCTNASAPSGITPFLRQTEKERYKTLQLEELTSKEADLIQETEENFRRGVICVLREIQEEVGKIKYCNLRVLDIKNSIDDLYNTLGILEMKMNGLEEQMEEFSNDTMQMAKQIINKERLRDREDRFRSANIRLIGIPEKDNKENEAEDIIKEIIEENFPELKKDSDLEVVSANRIPSTIDENRLTPRHILVKFWNSSDKHKIIKASRERKEITYRGTRIRLTADLSLGTLDARSQWANIIKVLKEEGFQPRILYPAKLAFNFEGKTKVFFDIEEFRKFISCVPSLKELLENTL</sequence>
<dbReference type="InterPro" id="IPR035300">
    <property type="entry name" value="L1_dsRBD"/>
</dbReference>
<evidence type="ECO:0000256" key="5">
    <source>
        <dbReference type="SAM" id="Coils"/>
    </source>
</evidence>
<evidence type="ECO:0000256" key="3">
    <source>
        <dbReference type="ARBA" id="ARBA00073056"/>
    </source>
</evidence>
<feature type="domain" description="L1 transposable element dsRBD-like" evidence="8">
    <location>
        <begin position="182"/>
        <end position="244"/>
    </location>
</feature>
<protein>
    <recommendedName>
        <fullName evidence="3">LINE-1 type transposase domain-containing protein 1</fullName>
    </recommendedName>
    <alternativeName>
        <fullName evidence="4">ES cell-associated protein 11</fullName>
    </alternativeName>
</protein>
<evidence type="ECO:0000313" key="9">
    <source>
        <dbReference type="Ensembl" id="ENSCCNP00000005329.1"/>
    </source>
</evidence>
<dbReference type="FunFam" id="3.30.250.20:FF:000002">
    <property type="entry name" value="LINE1 type transposase domain containing 1"/>
    <property type="match status" value="2"/>
</dbReference>
<dbReference type="Ensembl" id="ENSCCNT00000007018.1">
    <property type="protein sequence ID" value="ENSCCNP00000005329.1"/>
    <property type="gene ID" value="ENSCCNG00000005665.1"/>
</dbReference>
<keyword evidence="1" id="KW-0597">Phosphoprotein</keyword>
<dbReference type="PANTHER" id="PTHR11505">
    <property type="entry name" value="L1 TRANSPOSABLE ELEMENT-RELATED"/>
    <property type="match status" value="1"/>
</dbReference>
<feature type="domain" description="L1 transposable element RRM" evidence="7">
    <location>
        <begin position="642"/>
        <end position="737"/>
    </location>
</feature>
<dbReference type="Gene3D" id="3.30.70.1820">
    <property type="entry name" value="L1 transposable element, RRM domain"/>
    <property type="match status" value="1"/>
</dbReference>
<evidence type="ECO:0000256" key="1">
    <source>
        <dbReference type="ARBA" id="ARBA00022553"/>
    </source>
</evidence>
<evidence type="ECO:0000259" key="8">
    <source>
        <dbReference type="Pfam" id="PF17490"/>
    </source>
</evidence>
<dbReference type="Gene3D" id="3.30.250.20">
    <property type="entry name" value="L1 transposable element, C-terminal domain"/>
    <property type="match status" value="2"/>
</dbReference>
<dbReference type="FunFam" id="3.30.70.1820:FF:000002">
    <property type="entry name" value="LINE-1 retrotransposable element ORF1 protein"/>
    <property type="match status" value="1"/>
</dbReference>
<evidence type="ECO:0000259" key="7">
    <source>
        <dbReference type="Pfam" id="PF02994"/>
    </source>
</evidence>
<feature type="coiled-coil region" evidence="5">
    <location>
        <begin position="591"/>
        <end position="625"/>
    </location>
</feature>
<reference evidence="9" key="1">
    <citation type="submission" date="2023-09" db="UniProtKB">
        <authorList>
            <consortium name="Ensembl"/>
        </authorList>
    </citation>
    <scope>IDENTIFICATION</scope>
</reference>
<dbReference type="AlphaFoldDB" id="A0A8C0W8Z5"/>
<dbReference type="Pfam" id="PF02994">
    <property type="entry name" value="Transposase_22"/>
    <property type="match status" value="1"/>
</dbReference>
<feature type="region of interest" description="Disordered" evidence="6">
    <location>
        <begin position="80"/>
        <end position="110"/>
    </location>
</feature>